<dbReference type="InterPro" id="IPR052160">
    <property type="entry name" value="Gypsy_RT_Integrase-like"/>
</dbReference>
<evidence type="ECO:0000313" key="2">
    <source>
        <dbReference type="EMBL" id="VDN12113.1"/>
    </source>
</evidence>
<proteinExistence type="predicted"/>
<dbReference type="EMBL" id="UYRU01053055">
    <property type="protein sequence ID" value="VDN12113.1"/>
    <property type="molecule type" value="Genomic_DNA"/>
</dbReference>
<gene>
    <name evidence="2" type="ORF">DILT_LOCUS7944</name>
</gene>
<organism evidence="2 3">
    <name type="scientific">Dibothriocephalus latus</name>
    <name type="common">Fish tapeworm</name>
    <name type="synonym">Diphyllobothrium latum</name>
    <dbReference type="NCBI Taxonomy" id="60516"/>
    <lineage>
        <taxon>Eukaryota</taxon>
        <taxon>Metazoa</taxon>
        <taxon>Spiralia</taxon>
        <taxon>Lophotrochozoa</taxon>
        <taxon>Platyhelminthes</taxon>
        <taxon>Cestoda</taxon>
        <taxon>Eucestoda</taxon>
        <taxon>Diphyllobothriidea</taxon>
        <taxon>Diphyllobothriidae</taxon>
        <taxon>Dibothriocephalus</taxon>
    </lineage>
</organism>
<dbReference type="Gene3D" id="3.30.420.10">
    <property type="entry name" value="Ribonuclease H-like superfamily/Ribonuclease H"/>
    <property type="match status" value="1"/>
</dbReference>
<dbReference type="Proteomes" id="UP000281553">
    <property type="component" value="Unassembled WGS sequence"/>
</dbReference>
<sequence>MRTAEVSGQNYEKRCEVWYKLFFDNSVLFYRDSDQYLRRILLPLSIVDKVIERVYAELGHVGIYKTEWALRRRYYWPNLKRSVWNCIRYCTQCNQLKPPRKLNRASLHPILTGYLNERDGIGIIGPISESHRGNRYILVMVDFFTKMAEVEALSDVFADTALAPVLEEGLGIHTSFSTACDHLRSLFLKPLSASAAGEQFFHLRQTPQQSANDFALELDRLACSAYPSSPAAELNEIFLDRFIAGLRDRALYLHLVIGRPPDLLTALEQCSRFA</sequence>
<keyword evidence="3" id="KW-1185">Reference proteome</keyword>
<dbReference type="OrthoDB" id="10047254at2759"/>
<dbReference type="Gene3D" id="1.10.340.70">
    <property type="match status" value="1"/>
</dbReference>
<protein>
    <recommendedName>
        <fullName evidence="1">Integrase zinc-binding domain-containing protein</fullName>
    </recommendedName>
</protein>
<feature type="domain" description="Integrase zinc-binding" evidence="1">
    <location>
        <begin position="43"/>
        <end position="98"/>
    </location>
</feature>
<accession>A0A3P7LMG2</accession>
<dbReference type="InterPro" id="IPR036397">
    <property type="entry name" value="RNaseH_sf"/>
</dbReference>
<dbReference type="AlphaFoldDB" id="A0A3P7LMG2"/>
<evidence type="ECO:0000313" key="3">
    <source>
        <dbReference type="Proteomes" id="UP000281553"/>
    </source>
</evidence>
<reference evidence="2 3" key="1">
    <citation type="submission" date="2018-11" db="EMBL/GenBank/DDBJ databases">
        <authorList>
            <consortium name="Pathogen Informatics"/>
        </authorList>
    </citation>
    <scope>NUCLEOTIDE SEQUENCE [LARGE SCALE GENOMIC DNA]</scope>
</reference>
<dbReference type="InterPro" id="IPR041588">
    <property type="entry name" value="Integrase_H2C2"/>
</dbReference>
<dbReference type="GO" id="GO:0003676">
    <property type="term" value="F:nucleic acid binding"/>
    <property type="evidence" value="ECO:0007669"/>
    <property type="project" value="InterPro"/>
</dbReference>
<dbReference type="PANTHER" id="PTHR47266">
    <property type="entry name" value="ENDONUCLEASE-RELATED"/>
    <property type="match status" value="1"/>
</dbReference>
<evidence type="ECO:0000259" key="1">
    <source>
        <dbReference type="Pfam" id="PF17921"/>
    </source>
</evidence>
<name>A0A3P7LMG2_DIBLA</name>
<dbReference type="Pfam" id="PF17921">
    <property type="entry name" value="Integrase_H2C2"/>
    <property type="match status" value="1"/>
</dbReference>